<dbReference type="STRING" id="525898.Sdel_1994"/>
<evidence type="ECO:0000259" key="1">
    <source>
        <dbReference type="PROSITE" id="PS50076"/>
    </source>
</evidence>
<reference evidence="3" key="1">
    <citation type="submission" date="2009-11" db="EMBL/GenBank/DDBJ databases">
        <title>The complete genome of Sulfurospirillum deleyianum DSM 6946.</title>
        <authorList>
            <consortium name="US DOE Joint Genome Institute (JGI-PGF)"/>
            <person name="Lucas S."/>
            <person name="Copeland A."/>
            <person name="Lapidus A."/>
            <person name="Glavina del Rio T."/>
            <person name="Dalin E."/>
            <person name="Tice H."/>
            <person name="Bruce D."/>
            <person name="Goodwin L."/>
            <person name="Pitluck S."/>
            <person name="Kyrpides N."/>
            <person name="Mavromatis K."/>
            <person name="Ivanova N."/>
            <person name="Ovchinnikova G."/>
            <person name="Munk A.C."/>
            <person name="Lu M."/>
            <person name="Brettin T."/>
            <person name="Detter J.C."/>
            <person name="Han C."/>
            <person name="Tapia R."/>
            <person name="Larimer F."/>
            <person name="Land M."/>
            <person name="Hauser L."/>
            <person name="Markowitz V."/>
            <person name="Cheng J.F."/>
            <person name="Hugenholtz P."/>
            <person name="Woyke T."/>
            <person name="Wu D."/>
            <person name="Aumann P."/>
            <person name="Schneider S."/>
            <person name="Lang E."/>
            <person name="Spring S."/>
            <person name="Klenk H.P."/>
            <person name="Eisen J.A."/>
        </authorList>
    </citation>
    <scope>NUCLEOTIDE SEQUENCE [LARGE SCALE GENOMIC DNA]</scope>
    <source>
        <strain evidence="3">ATCC 51133 / DSM 6946 / 5175</strain>
    </source>
</reference>
<dbReference type="PROSITE" id="PS50076">
    <property type="entry name" value="DNAJ_2"/>
    <property type="match status" value="1"/>
</dbReference>
<accession>D1B4I9</accession>
<dbReference type="RefSeq" id="WP_012857757.1">
    <property type="nucleotide sequence ID" value="NC_013512.1"/>
</dbReference>
<dbReference type="Proteomes" id="UP000002222">
    <property type="component" value="Chromosome"/>
</dbReference>
<dbReference type="HOGENOM" id="CLU_1554510_0_0_7"/>
<keyword evidence="2" id="KW-0346">Stress response</keyword>
<proteinExistence type="predicted"/>
<keyword evidence="3" id="KW-1185">Reference proteome</keyword>
<dbReference type="SUPFAM" id="SSF46565">
    <property type="entry name" value="Chaperone J-domain"/>
    <property type="match status" value="1"/>
</dbReference>
<reference evidence="2 3" key="2">
    <citation type="journal article" date="2010" name="Stand. Genomic Sci.">
        <title>Complete genome sequence of Sulfurospirillum deleyianum type strain (5175).</title>
        <authorList>
            <person name="Sikorski J."/>
            <person name="Lapidus A."/>
            <person name="Copeland A."/>
            <person name="Glavina Del Rio T."/>
            <person name="Nolan M."/>
            <person name="Lucas S."/>
            <person name="Chen F."/>
            <person name="Tice H."/>
            <person name="Cheng J.F."/>
            <person name="Saunders E."/>
            <person name="Bruce D."/>
            <person name="Goodwin L."/>
            <person name="Pitluck S."/>
            <person name="Ovchinnikova G."/>
            <person name="Pati A."/>
            <person name="Ivanova N."/>
            <person name="Mavromatis K."/>
            <person name="Chen A."/>
            <person name="Palaniappan K."/>
            <person name="Chain P."/>
            <person name="Land M."/>
            <person name="Hauser L."/>
            <person name="Chang Y.J."/>
            <person name="Jeffries C.D."/>
            <person name="Brettin T."/>
            <person name="Detter J.C."/>
            <person name="Han C."/>
            <person name="Rohde M."/>
            <person name="Lang E."/>
            <person name="Spring S."/>
            <person name="Goker M."/>
            <person name="Bristow J."/>
            <person name="Eisen J.A."/>
            <person name="Markowitz V."/>
            <person name="Hugenholtz P."/>
            <person name="Kyrpides N.C."/>
            <person name="Klenk H.P."/>
        </authorList>
    </citation>
    <scope>NUCLEOTIDE SEQUENCE [LARGE SCALE GENOMIC DNA]</scope>
    <source>
        <strain evidence="3">ATCC 51133 / DSM 6946 / 5175</strain>
    </source>
</reference>
<dbReference type="CDD" id="cd06257">
    <property type="entry name" value="DnaJ"/>
    <property type="match status" value="1"/>
</dbReference>
<evidence type="ECO:0000313" key="3">
    <source>
        <dbReference type="Proteomes" id="UP000002222"/>
    </source>
</evidence>
<evidence type="ECO:0000313" key="2">
    <source>
        <dbReference type="EMBL" id="ACZ13009.1"/>
    </source>
</evidence>
<dbReference type="SMART" id="SM00271">
    <property type="entry name" value="DnaJ"/>
    <property type="match status" value="1"/>
</dbReference>
<protein>
    <submittedName>
        <fullName evidence="2">Heat shock protein DnaJ domain protein</fullName>
    </submittedName>
</protein>
<dbReference type="KEGG" id="sdl:Sdel_1994"/>
<dbReference type="InterPro" id="IPR036869">
    <property type="entry name" value="J_dom_sf"/>
</dbReference>
<feature type="domain" description="J" evidence="1">
    <location>
        <begin position="106"/>
        <end position="168"/>
    </location>
</feature>
<dbReference type="OrthoDB" id="5333016at2"/>
<name>D1B4I9_SULD5</name>
<sequence>MKLHLTSNCIVIKIAENSPFFLHVKTFLMQKLSRSFCINQTLINLYNPLESEKRKAFLTRVYTICAHISQTQNPSFLEKLLLSYDKPIKIVHQTSKPIKHVHTLRHFYTLLNAHHEETLHVIRKKYLHLIKQYHPDHLQNENETMRKRHLERFYQIQEAYTTIRAEKTKPLVA</sequence>
<dbReference type="Gene3D" id="1.10.287.110">
    <property type="entry name" value="DnaJ domain"/>
    <property type="match status" value="1"/>
</dbReference>
<organism evidence="2 3">
    <name type="scientific">Sulfurospirillum deleyianum (strain ATCC 51133 / DSM 6946 / 5175)</name>
    <dbReference type="NCBI Taxonomy" id="525898"/>
    <lineage>
        <taxon>Bacteria</taxon>
        <taxon>Pseudomonadati</taxon>
        <taxon>Campylobacterota</taxon>
        <taxon>Epsilonproteobacteria</taxon>
        <taxon>Campylobacterales</taxon>
        <taxon>Sulfurospirillaceae</taxon>
        <taxon>Sulfurospirillum</taxon>
    </lineage>
</organism>
<dbReference type="Pfam" id="PF00226">
    <property type="entry name" value="DnaJ"/>
    <property type="match status" value="1"/>
</dbReference>
<dbReference type="AlphaFoldDB" id="D1B4I9"/>
<dbReference type="InterPro" id="IPR001623">
    <property type="entry name" value="DnaJ_domain"/>
</dbReference>
<dbReference type="eggNOG" id="COG2214">
    <property type="taxonomic scope" value="Bacteria"/>
</dbReference>
<dbReference type="EMBL" id="CP001816">
    <property type="protein sequence ID" value="ACZ13009.1"/>
    <property type="molecule type" value="Genomic_DNA"/>
</dbReference>
<gene>
    <name evidence="2" type="ordered locus">Sdel_1994</name>
</gene>